<evidence type="ECO:0000259" key="7">
    <source>
        <dbReference type="PROSITE" id="PS50090"/>
    </source>
</evidence>
<sequence length="558" mass="64406">MSQLPRRTPHSVRASRLARARIASQLERGLEQAPPEARADQATRRHQDPIRRIDRSTSSPPPAPAPAPTLTPARQDLTIPLGALQQLDQQATQAIALNRAYQKKLVATMTRLAQREHELTQFKLLLDQIEPVSNHQRAADQSSHDDDQERAHHHHQVPPHVTIVAQRFKEVALPWFKHFHGKSLPPNRDAKIKEAYLTLTKPQSCTFSFDPHRTTLELKPFPTGSTSERFRLKQEVATQISRRQHLRARHDDPDDPIQPLDPNWIADSIDWDAIALVFPRHTSIDCRLQYLQHDHPRINVQPWTESELDRLYTLYENSLPNPDLSLLSTQLGTDRTPSDCLRQLRRRPYQSIRPFDAEEDAKLVQGLTLFGQDWQALSTYVGRPANALITRWTKTLEPSIKKGKFTVWEDQLLLRAVERWGIKKWRQVSSIVPGRTDAQCRERWCNHLDPNVVETRRKKWSTEEDRLLITLRGQGLGWSTLAKKFKGRTDNACLVRWKTLEAQAKRNKDNMEKEGAKTKGSTNKRIKEVEVEPPGRRIKKRKMKPMEVQVQECENGES</sequence>
<evidence type="ECO:0000313" key="10">
    <source>
        <dbReference type="Proteomes" id="UP000198372"/>
    </source>
</evidence>
<evidence type="ECO:0000256" key="3">
    <source>
        <dbReference type="ARBA" id="ARBA00023125"/>
    </source>
</evidence>
<dbReference type="Pfam" id="PF13921">
    <property type="entry name" value="Myb_DNA-bind_6"/>
    <property type="match status" value="1"/>
</dbReference>
<feature type="compositionally biased region" description="Basic and acidic residues" evidence="6">
    <location>
        <begin position="505"/>
        <end position="517"/>
    </location>
</feature>
<dbReference type="SUPFAM" id="SSF46689">
    <property type="entry name" value="Homeodomain-like"/>
    <property type="match status" value="3"/>
</dbReference>
<feature type="domain" description="HTH myb-type" evidence="8">
    <location>
        <begin position="397"/>
        <end position="452"/>
    </location>
</feature>
<dbReference type="AlphaFoldDB" id="A0A238FGG0"/>
<dbReference type="GO" id="GO:0001006">
    <property type="term" value="F:RNA polymerase III type 3 promoter sequence-specific DNA binding"/>
    <property type="evidence" value="ECO:0007669"/>
    <property type="project" value="TreeGrafter"/>
</dbReference>
<dbReference type="PROSITE" id="PS50090">
    <property type="entry name" value="MYB_LIKE"/>
    <property type="match status" value="3"/>
</dbReference>
<dbReference type="InterPro" id="IPR051575">
    <property type="entry name" value="Myb-like_DNA-bd"/>
</dbReference>
<feature type="domain" description="Myb-like" evidence="7">
    <location>
        <begin position="397"/>
        <end position="448"/>
    </location>
</feature>
<feature type="region of interest" description="Disordered" evidence="6">
    <location>
        <begin position="133"/>
        <end position="158"/>
    </location>
</feature>
<feature type="domain" description="Myb-like" evidence="7">
    <location>
        <begin position="347"/>
        <end position="396"/>
    </location>
</feature>
<keyword evidence="2" id="KW-0805">Transcription regulation</keyword>
<dbReference type="SMART" id="SM00717">
    <property type="entry name" value="SANT"/>
    <property type="match status" value="5"/>
</dbReference>
<dbReference type="Proteomes" id="UP000198372">
    <property type="component" value="Unassembled WGS sequence"/>
</dbReference>
<organism evidence="9 10">
    <name type="scientific">Microbotryum intermedium</name>
    <dbReference type="NCBI Taxonomy" id="269621"/>
    <lineage>
        <taxon>Eukaryota</taxon>
        <taxon>Fungi</taxon>
        <taxon>Dikarya</taxon>
        <taxon>Basidiomycota</taxon>
        <taxon>Pucciniomycotina</taxon>
        <taxon>Microbotryomycetes</taxon>
        <taxon>Microbotryales</taxon>
        <taxon>Microbotryaceae</taxon>
        <taxon>Microbotryum</taxon>
    </lineage>
</organism>
<dbReference type="PANTHER" id="PTHR46621">
    <property type="entry name" value="SNRNA-ACTIVATING PROTEIN COMPLEX SUBUNIT 4"/>
    <property type="match status" value="1"/>
</dbReference>
<protein>
    <submittedName>
        <fullName evidence="9">BQ2448_4583 protein</fullName>
    </submittedName>
</protein>
<dbReference type="PANTHER" id="PTHR46621:SF1">
    <property type="entry name" value="SNRNA-ACTIVATING PROTEIN COMPLEX SUBUNIT 4"/>
    <property type="match status" value="1"/>
</dbReference>
<dbReference type="PROSITE" id="PS51294">
    <property type="entry name" value="HTH_MYB"/>
    <property type="match status" value="2"/>
</dbReference>
<dbReference type="InterPro" id="IPR017930">
    <property type="entry name" value="Myb_dom"/>
</dbReference>
<keyword evidence="4" id="KW-0804">Transcription</keyword>
<keyword evidence="1" id="KW-0677">Repeat</keyword>
<dbReference type="STRING" id="269621.A0A238FGG0"/>
<dbReference type="GO" id="GO:0042795">
    <property type="term" value="P:snRNA transcription by RNA polymerase II"/>
    <property type="evidence" value="ECO:0007669"/>
    <property type="project" value="TreeGrafter"/>
</dbReference>
<keyword evidence="10" id="KW-1185">Reference proteome</keyword>
<evidence type="ECO:0000256" key="2">
    <source>
        <dbReference type="ARBA" id="ARBA00023015"/>
    </source>
</evidence>
<dbReference type="OrthoDB" id="2143914at2759"/>
<feature type="region of interest" description="Disordered" evidence="6">
    <location>
        <begin position="505"/>
        <end position="558"/>
    </location>
</feature>
<name>A0A238FGG0_9BASI</name>
<dbReference type="GO" id="GO:0042796">
    <property type="term" value="P:snRNA transcription by RNA polymerase III"/>
    <property type="evidence" value="ECO:0007669"/>
    <property type="project" value="TreeGrafter"/>
</dbReference>
<dbReference type="Gene3D" id="1.10.10.60">
    <property type="entry name" value="Homeodomain-like"/>
    <property type="match status" value="3"/>
</dbReference>
<evidence type="ECO:0000256" key="4">
    <source>
        <dbReference type="ARBA" id="ARBA00023163"/>
    </source>
</evidence>
<dbReference type="CDD" id="cd00167">
    <property type="entry name" value="SANT"/>
    <property type="match status" value="2"/>
</dbReference>
<evidence type="ECO:0000259" key="8">
    <source>
        <dbReference type="PROSITE" id="PS51294"/>
    </source>
</evidence>
<feature type="compositionally biased region" description="Basic and acidic residues" evidence="6">
    <location>
        <begin position="525"/>
        <end position="535"/>
    </location>
</feature>
<dbReference type="GO" id="GO:0019185">
    <property type="term" value="C:snRNA-activating protein complex"/>
    <property type="evidence" value="ECO:0007669"/>
    <property type="project" value="TreeGrafter"/>
</dbReference>
<dbReference type="InterPro" id="IPR001005">
    <property type="entry name" value="SANT/Myb"/>
</dbReference>
<evidence type="ECO:0000313" key="9">
    <source>
        <dbReference type="EMBL" id="SCV71889.1"/>
    </source>
</evidence>
<feature type="domain" description="HTH myb-type" evidence="8">
    <location>
        <begin position="456"/>
        <end position="505"/>
    </location>
</feature>
<evidence type="ECO:0000256" key="5">
    <source>
        <dbReference type="ARBA" id="ARBA00023242"/>
    </source>
</evidence>
<dbReference type="InterPro" id="IPR009057">
    <property type="entry name" value="Homeodomain-like_sf"/>
</dbReference>
<keyword evidence="3" id="KW-0238">DNA-binding</keyword>
<feature type="region of interest" description="Disordered" evidence="6">
    <location>
        <begin position="24"/>
        <end position="73"/>
    </location>
</feature>
<feature type="compositionally biased region" description="Pro residues" evidence="6">
    <location>
        <begin position="59"/>
        <end position="69"/>
    </location>
</feature>
<keyword evidence="5" id="KW-0539">Nucleus</keyword>
<reference evidence="10" key="1">
    <citation type="submission" date="2016-09" db="EMBL/GenBank/DDBJ databases">
        <authorList>
            <person name="Jeantristanb JTB J.-T."/>
            <person name="Ricardo R."/>
        </authorList>
    </citation>
    <scope>NUCLEOTIDE SEQUENCE [LARGE SCALE GENOMIC DNA]</scope>
</reference>
<dbReference type="FunFam" id="1.10.10.60:FF:000010">
    <property type="entry name" value="Transcriptional activator Myb isoform A"/>
    <property type="match status" value="1"/>
</dbReference>
<accession>A0A238FGG0</accession>
<dbReference type="Pfam" id="PF00249">
    <property type="entry name" value="Myb_DNA-binding"/>
    <property type="match status" value="2"/>
</dbReference>
<feature type="compositionally biased region" description="Basic and acidic residues" evidence="6">
    <location>
        <begin position="37"/>
        <end position="55"/>
    </location>
</feature>
<proteinExistence type="predicted"/>
<dbReference type="EMBL" id="FMSP01000008">
    <property type="protein sequence ID" value="SCV71889.1"/>
    <property type="molecule type" value="Genomic_DNA"/>
</dbReference>
<gene>
    <name evidence="9" type="ORF">BQ2448_4583</name>
</gene>
<dbReference type="GO" id="GO:0000978">
    <property type="term" value="F:RNA polymerase II cis-regulatory region sequence-specific DNA binding"/>
    <property type="evidence" value="ECO:0007669"/>
    <property type="project" value="TreeGrafter"/>
</dbReference>
<feature type="domain" description="Myb-like" evidence="7">
    <location>
        <begin position="452"/>
        <end position="501"/>
    </location>
</feature>
<evidence type="ECO:0000256" key="1">
    <source>
        <dbReference type="ARBA" id="ARBA00022737"/>
    </source>
</evidence>
<evidence type="ECO:0000256" key="6">
    <source>
        <dbReference type="SAM" id="MobiDB-lite"/>
    </source>
</evidence>